<evidence type="ECO:0000256" key="9">
    <source>
        <dbReference type="PROSITE-ProRule" id="PRU10141"/>
    </source>
</evidence>
<keyword evidence="6 9" id="KW-0067">ATP-binding</keyword>
<dbReference type="STRING" id="1257118.L8HHZ9"/>
<dbReference type="CDD" id="cd13999">
    <property type="entry name" value="STKc_MAP3K-like"/>
    <property type="match status" value="1"/>
</dbReference>
<dbReference type="InterPro" id="IPR057263">
    <property type="entry name" value="COR-B"/>
</dbReference>
<name>L8HHZ9_ACACF</name>
<dbReference type="Pfam" id="PF07714">
    <property type="entry name" value="PK_Tyr_Ser-Thr"/>
    <property type="match status" value="1"/>
</dbReference>
<dbReference type="KEGG" id="acan:ACA1_356810"/>
<feature type="compositionally biased region" description="Low complexity" evidence="10">
    <location>
        <begin position="549"/>
        <end position="574"/>
    </location>
</feature>
<dbReference type="InterPro" id="IPR000719">
    <property type="entry name" value="Prot_kinase_dom"/>
</dbReference>
<evidence type="ECO:0000256" key="4">
    <source>
        <dbReference type="ARBA" id="ARBA00022741"/>
    </source>
</evidence>
<keyword evidence="3" id="KW-0677">Repeat</keyword>
<dbReference type="Gene3D" id="1.10.150.50">
    <property type="entry name" value="Transcription Factor, Ets-1"/>
    <property type="match status" value="1"/>
</dbReference>
<dbReference type="InterPro" id="IPR008271">
    <property type="entry name" value="Ser/Thr_kinase_AS"/>
</dbReference>
<dbReference type="PRINTS" id="PR00109">
    <property type="entry name" value="TYRKINASE"/>
</dbReference>
<dbReference type="GO" id="GO:0043565">
    <property type="term" value="F:sequence-specific DNA binding"/>
    <property type="evidence" value="ECO:0007669"/>
    <property type="project" value="InterPro"/>
</dbReference>
<dbReference type="PROSITE" id="PS00108">
    <property type="entry name" value="PROTEIN_KINASE_ST"/>
    <property type="match status" value="1"/>
</dbReference>
<proteinExistence type="predicted"/>
<feature type="binding site" evidence="9">
    <location>
        <position position="205"/>
    </location>
    <ligand>
        <name>ATP</name>
        <dbReference type="ChEBI" id="CHEBI:30616"/>
    </ligand>
</feature>
<feature type="region of interest" description="Disordered" evidence="10">
    <location>
        <begin position="482"/>
        <end position="574"/>
    </location>
</feature>
<evidence type="ECO:0000256" key="6">
    <source>
        <dbReference type="ARBA" id="ARBA00022840"/>
    </source>
</evidence>
<dbReference type="GO" id="GO:0004674">
    <property type="term" value="F:protein serine/threonine kinase activity"/>
    <property type="evidence" value="ECO:0007669"/>
    <property type="project" value="UniProtKB-KW"/>
</dbReference>
<dbReference type="SMART" id="SM00220">
    <property type="entry name" value="S_TKc"/>
    <property type="match status" value="1"/>
</dbReference>
<dbReference type="Gene3D" id="3.30.200.20">
    <property type="entry name" value="Phosphorylase Kinase, domain 1"/>
    <property type="match status" value="1"/>
</dbReference>
<keyword evidence="13" id="KW-1185">Reference proteome</keyword>
<reference evidence="12 13" key="1">
    <citation type="journal article" date="2013" name="Genome Biol.">
        <title>Genome of Acanthamoeba castellanii highlights extensive lateral gene transfer and early evolution of tyrosine kinase signaling.</title>
        <authorList>
            <person name="Clarke M."/>
            <person name="Lohan A.J."/>
            <person name="Liu B."/>
            <person name="Lagkouvardos I."/>
            <person name="Roy S."/>
            <person name="Zafar N."/>
            <person name="Bertelli C."/>
            <person name="Schilde C."/>
            <person name="Kianianmomeni A."/>
            <person name="Burglin T.R."/>
            <person name="Frech C."/>
            <person name="Turcotte B."/>
            <person name="Kopec K.O."/>
            <person name="Synnott J.M."/>
            <person name="Choo C."/>
            <person name="Paponov I."/>
            <person name="Finkler A."/>
            <person name="Soon Heng Tan C."/>
            <person name="Hutchins A.P."/>
            <person name="Weinmeier T."/>
            <person name="Rattei T."/>
            <person name="Chu J.S."/>
            <person name="Gimenez G."/>
            <person name="Irimia M."/>
            <person name="Rigden D.J."/>
            <person name="Fitzpatrick D.A."/>
            <person name="Lorenzo-Morales J."/>
            <person name="Bateman A."/>
            <person name="Chiu C.H."/>
            <person name="Tang P."/>
            <person name="Hegemann P."/>
            <person name="Fromm H."/>
            <person name="Raoult D."/>
            <person name="Greub G."/>
            <person name="Miranda-Saavedra D."/>
            <person name="Chen N."/>
            <person name="Nash P."/>
            <person name="Ginger M.L."/>
            <person name="Horn M."/>
            <person name="Schaap P."/>
            <person name="Caler L."/>
            <person name="Loftus B."/>
        </authorList>
    </citation>
    <scope>NUCLEOTIDE SEQUENCE [LARGE SCALE GENOMIC DNA]</scope>
    <source>
        <strain evidence="12 13">Neff</strain>
    </source>
</reference>
<evidence type="ECO:0000313" key="12">
    <source>
        <dbReference type="EMBL" id="ELR24328.1"/>
    </source>
</evidence>
<dbReference type="Proteomes" id="UP000011083">
    <property type="component" value="Unassembled WGS sequence"/>
</dbReference>
<feature type="region of interest" description="Disordered" evidence="10">
    <location>
        <begin position="603"/>
        <end position="645"/>
    </location>
</feature>
<keyword evidence="1" id="KW-0723">Serine/threonine-protein kinase</keyword>
<evidence type="ECO:0000256" key="10">
    <source>
        <dbReference type="SAM" id="MobiDB-lite"/>
    </source>
</evidence>
<dbReference type="InterPro" id="IPR051681">
    <property type="entry name" value="Ser/Thr_Kinases-Pseudokinases"/>
</dbReference>
<dbReference type="OrthoDB" id="4062651at2759"/>
<feature type="compositionally biased region" description="Low complexity" evidence="10">
    <location>
        <begin position="500"/>
        <end position="510"/>
    </location>
</feature>
<evidence type="ECO:0000256" key="1">
    <source>
        <dbReference type="ARBA" id="ARBA00022527"/>
    </source>
</evidence>
<gene>
    <name evidence="12" type="ORF">ACA1_356810</name>
</gene>
<feature type="compositionally biased region" description="Low complexity" evidence="10">
    <location>
        <begin position="527"/>
        <end position="541"/>
    </location>
</feature>
<comment type="catalytic activity">
    <reaction evidence="7">
        <text>L-threonyl-[protein] + ATP = O-phospho-L-threonyl-[protein] + ADP + H(+)</text>
        <dbReference type="Rhea" id="RHEA:46608"/>
        <dbReference type="Rhea" id="RHEA-COMP:11060"/>
        <dbReference type="Rhea" id="RHEA-COMP:11605"/>
        <dbReference type="ChEBI" id="CHEBI:15378"/>
        <dbReference type="ChEBI" id="CHEBI:30013"/>
        <dbReference type="ChEBI" id="CHEBI:30616"/>
        <dbReference type="ChEBI" id="CHEBI:61977"/>
        <dbReference type="ChEBI" id="CHEBI:456216"/>
        <dbReference type="EC" id="2.7.11.1"/>
    </reaction>
</comment>
<feature type="domain" description="Protein kinase" evidence="11">
    <location>
        <begin position="178"/>
        <end position="443"/>
    </location>
</feature>
<evidence type="ECO:0000256" key="2">
    <source>
        <dbReference type="ARBA" id="ARBA00022679"/>
    </source>
</evidence>
<evidence type="ECO:0000256" key="3">
    <source>
        <dbReference type="ARBA" id="ARBA00022737"/>
    </source>
</evidence>
<comment type="catalytic activity">
    <reaction evidence="8">
        <text>L-seryl-[protein] + ATP = O-phospho-L-seryl-[protein] + ADP + H(+)</text>
        <dbReference type="Rhea" id="RHEA:17989"/>
        <dbReference type="Rhea" id="RHEA-COMP:9863"/>
        <dbReference type="Rhea" id="RHEA-COMP:11604"/>
        <dbReference type="ChEBI" id="CHEBI:15378"/>
        <dbReference type="ChEBI" id="CHEBI:29999"/>
        <dbReference type="ChEBI" id="CHEBI:30616"/>
        <dbReference type="ChEBI" id="CHEBI:83421"/>
        <dbReference type="ChEBI" id="CHEBI:456216"/>
        <dbReference type="EC" id="2.7.11.1"/>
    </reaction>
</comment>
<evidence type="ECO:0000313" key="13">
    <source>
        <dbReference type="Proteomes" id="UP000011083"/>
    </source>
</evidence>
<dbReference type="VEuPathDB" id="AmoebaDB:ACA1_356810"/>
<accession>L8HHZ9</accession>
<evidence type="ECO:0000256" key="7">
    <source>
        <dbReference type="ARBA" id="ARBA00047899"/>
    </source>
</evidence>
<dbReference type="Gene3D" id="3.30.310.200">
    <property type="match status" value="1"/>
</dbReference>
<dbReference type="AlphaFoldDB" id="L8HHZ9"/>
<dbReference type="GO" id="GO:0005524">
    <property type="term" value="F:ATP binding"/>
    <property type="evidence" value="ECO:0007669"/>
    <property type="project" value="UniProtKB-UniRule"/>
</dbReference>
<dbReference type="InterPro" id="IPR017441">
    <property type="entry name" value="Protein_kinase_ATP_BS"/>
</dbReference>
<dbReference type="SUPFAM" id="SSF56112">
    <property type="entry name" value="Protein kinase-like (PK-like)"/>
    <property type="match status" value="1"/>
</dbReference>
<dbReference type="Gene3D" id="1.10.510.10">
    <property type="entry name" value="Transferase(Phosphotransferase) domain 1"/>
    <property type="match status" value="1"/>
</dbReference>
<evidence type="ECO:0000256" key="8">
    <source>
        <dbReference type="ARBA" id="ARBA00048679"/>
    </source>
</evidence>
<evidence type="ECO:0000259" key="11">
    <source>
        <dbReference type="PROSITE" id="PS50011"/>
    </source>
</evidence>
<protein>
    <submittedName>
        <fullName evidence="12">Protein kinase domain containing protein</fullName>
    </submittedName>
</protein>
<feature type="compositionally biased region" description="Low complexity" evidence="10">
    <location>
        <begin position="482"/>
        <end position="493"/>
    </location>
</feature>
<dbReference type="SUPFAM" id="SSF47769">
    <property type="entry name" value="SAM/Pointed domain"/>
    <property type="match status" value="1"/>
</dbReference>
<dbReference type="InterPro" id="IPR013761">
    <property type="entry name" value="SAM/pointed_sf"/>
</dbReference>
<dbReference type="InterPro" id="IPR001245">
    <property type="entry name" value="Ser-Thr/Tyr_kinase_cat_dom"/>
</dbReference>
<dbReference type="FunFam" id="3.30.200.20:FF:000034">
    <property type="entry name" value="Kinase suppressor of Ras 1"/>
    <property type="match status" value="1"/>
</dbReference>
<evidence type="ECO:0000256" key="5">
    <source>
        <dbReference type="ARBA" id="ARBA00022777"/>
    </source>
</evidence>
<keyword evidence="4 9" id="KW-0547">Nucleotide-binding</keyword>
<organism evidence="12 13">
    <name type="scientific">Acanthamoeba castellanii (strain ATCC 30010 / Neff)</name>
    <dbReference type="NCBI Taxonomy" id="1257118"/>
    <lineage>
        <taxon>Eukaryota</taxon>
        <taxon>Amoebozoa</taxon>
        <taxon>Discosea</taxon>
        <taxon>Longamoebia</taxon>
        <taxon>Centramoebida</taxon>
        <taxon>Acanthamoebidae</taxon>
        <taxon>Acanthamoeba</taxon>
    </lineage>
</organism>
<dbReference type="GeneID" id="14925349"/>
<dbReference type="PROSITE" id="PS50011">
    <property type="entry name" value="PROTEIN_KINASE_DOM"/>
    <property type="match status" value="1"/>
</dbReference>
<dbReference type="PROSITE" id="PS00107">
    <property type="entry name" value="PROTEIN_KINASE_ATP"/>
    <property type="match status" value="1"/>
</dbReference>
<dbReference type="Pfam" id="PF02198">
    <property type="entry name" value="SAM_PNT"/>
    <property type="match status" value="1"/>
</dbReference>
<dbReference type="RefSeq" id="XP_004354025.1">
    <property type="nucleotide sequence ID" value="XM_004353973.1"/>
</dbReference>
<dbReference type="InterPro" id="IPR003118">
    <property type="entry name" value="Pointed_dom"/>
</dbReference>
<dbReference type="InterPro" id="IPR011009">
    <property type="entry name" value="Kinase-like_dom_sf"/>
</dbReference>
<dbReference type="PANTHER" id="PTHR44329">
    <property type="entry name" value="SERINE/THREONINE-PROTEIN KINASE TNNI3K-RELATED"/>
    <property type="match status" value="1"/>
</dbReference>
<keyword evidence="2" id="KW-0808">Transferase</keyword>
<dbReference type="Pfam" id="PF25497">
    <property type="entry name" value="COR-B"/>
    <property type="match status" value="1"/>
</dbReference>
<sequence length="774" mass="85176">MRKQPGDMPECIEFGRNYQFDFIPKGFFAKIMVRLLSLDLQATCYWRYGMVAVVDNDKIALEWSERSKVIKISLRTSRDKLNAGNTNRSLFSLAVGCADSLVADWYNLKTKVMVPCVHCLEWGKKRPRMFDLEECRLAVMRGESHAYCSPVIAVRYDHLVPDIALTDLAQNKINYASLDIKEKIGEGSFSVVYKGIYNNEEVAIKRLKFNDEKIRENRLLKAFDEFRNEVFLMSGLKHPNIITMTGFCTKPSYCIVTEFVSGGTLLELLQNEESVIDWSLRLRLAKDIAKGVAFLHSCSPPIVHRDLKSPNVLLVSMDDDAPVLAKIADFGLSAAMMQSAMGRKVDCPVWLAPEIMRNQEYTTKADVYSMGIILWELLTKQQKLFSEVKFMIQLEDRILTGERPPIPDDCVPAYRQLIEECWNHEPEKRPNMDDIVARLQALLAELCPGVADYDKAVLHRESEANGAVDGDRTEGILSAIAHSSARPSSSLPSDRQPTVSPSSSSSLSSSTALGLHTSHPGVMRYQPAASGTSSSPLSLSSPPAPTTPRAPTAASAAAVSGWTSGSPSPQAAAFDPASVPAAASLHFPYFALQNPAAFFPRFHHHPTTTSSPSITTSPADSGSTSPSSSSSSTSSSTPRSTSTSPVLSAYPYVSSPYPFPFPMPSPYLPPFPPPFPAGTHAHALALAREDPLHWTSDRVGEWLDHRDVACGQHRAALTKFNGRALIRLTEEQVDKLLPASDKADAILLFQHIQDLRDLSLYCSIHQALTSSTSP</sequence>
<dbReference type="PANTHER" id="PTHR44329:SF298">
    <property type="entry name" value="MIXED LINEAGE KINASE DOMAIN-LIKE PROTEIN"/>
    <property type="match status" value="1"/>
</dbReference>
<dbReference type="EMBL" id="KB007831">
    <property type="protein sequence ID" value="ELR24328.1"/>
    <property type="molecule type" value="Genomic_DNA"/>
</dbReference>
<feature type="compositionally biased region" description="Low complexity" evidence="10">
    <location>
        <begin position="607"/>
        <end position="645"/>
    </location>
</feature>
<keyword evidence="5 12" id="KW-0418">Kinase</keyword>